<evidence type="ECO:0000313" key="1">
    <source>
        <dbReference type="EMBL" id="XRI72604.1"/>
    </source>
</evidence>
<organism evidence="1 2">
    <name type="scientific">Acidithiobacillus montserratensis</name>
    <dbReference type="NCBI Taxonomy" id="2729135"/>
    <lineage>
        <taxon>Bacteria</taxon>
        <taxon>Pseudomonadati</taxon>
        <taxon>Pseudomonadota</taxon>
        <taxon>Acidithiobacillia</taxon>
        <taxon>Acidithiobacillales</taxon>
        <taxon>Acidithiobacillaceae</taxon>
        <taxon>Acidithiobacillus</taxon>
    </lineage>
</organism>
<accession>A0ACD5HCG9</accession>
<dbReference type="Proteomes" id="UP001195965">
    <property type="component" value="Chromosome"/>
</dbReference>
<proteinExistence type="predicted"/>
<dbReference type="EMBL" id="CP127526">
    <property type="protein sequence ID" value="XRI72604.1"/>
    <property type="molecule type" value="Genomic_DNA"/>
</dbReference>
<name>A0ACD5HCG9_9PROT</name>
<gene>
    <name evidence="1" type="ORF">HHS34_009115</name>
</gene>
<sequence length="83" mass="9211">MLADATACPLHLDIHRLGGDETNRLDHLHGDYHRTIALMDAILKTSSTEADWSTVDQSADAFVQALMDVYWKKKAKMISGPNS</sequence>
<keyword evidence="2" id="KW-1185">Reference proteome</keyword>
<reference evidence="1 2" key="1">
    <citation type="journal article" date="2021" name="ISME J.">
        <title>Genomic evolution of the class Acidithiobacillia: deep-branching Proteobacteria living in extreme acidic conditions.</title>
        <authorList>
            <person name="Moya-Beltran A."/>
            <person name="Beard S."/>
            <person name="Rojas-Villalobos C."/>
            <person name="Issotta F."/>
            <person name="Gallardo Y."/>
            <person name="Ulloa R."/>
            <person name="Giaveno A."/>
            <person name="Degli Esposti M."/>
            <person name="Johnson D.B."/>
            <person name="Quatrini R."/>
        </authorList>
    </citation>
    <scope>NUCLEOTIDE SEQUENCE [LARGE SCALE GENOMIC DNA]</scope>
    <source>
        <strain evidence="1 2">GG1-14</strain>
    </source>
</reference>
<protein>
    <submittedName>
        <fullName evidence="1">Uncharacterized protein</fullName>
    </submittedName>
</protein>
<evidence type="ECO:0000313" key="2">
    <source>
        <dbReference type="Proteomes" id="UP001195965"/>
    </source>
</evidence>